<feature type="domain" description="Histidine kinase" evidence="11">
    <location>
        <begin position="337"/>
        <end position="541"/>
    </location>
</feature>
<dbReference type="PANTHER" id="PTHR43065:SF34">
    <property type="entry name" value="SPORULATION KINASE A"/>
    <property type="match status" value="1"/>
</dbReference>
<dbReference type="Pfam" id="PF02518">
    <property type="entry name" value="HATPase_c"/>
    <property type="match status" value="1"/>
</dbReference>
<keyword evidence="10" id="KW-0472">Membrane</keyword>
<evidence type="ECO:0000259" key="12">
    <source>
        <dbReference type="PROSITE" id="PS50112"/>
    </source>
</evidence>
<dbReference type="Gene3D" id="1.10.287.130">
    <property type="match status" value="1"/>
</dbReference>
<dbReference type="InterPro" id="IPR013767">
    <property type="entry name" value="PAS_fold"/>
</dbReference>
<keyword evidence="4" id="KW-0808">Transferase</keyword>
<dbReference type="InterPro" id="IPR003594">
    <property type="entry name" value="HATPase_dom"/>
</dbReference>
<dbReference type="SMART" id="SM00387">
    <property type="entry name" value="HATPase_c"/>
    <property type="match status" value="1"/>
</dbReference>
<organism evidence="14 15">
    <name type="scientific">Paenibacillus cremeus</name>
    <dbReference type="NCBI Taxonomy" id="2163881"/>
    <lineage>
        <taxon>Bacteria</taxon>
        <taxon>Bacillati</taxon>
        <taxon>Bacillota</taxon>
        <taxon>Bacilli</taxon>
        <taxon>Bacillales</taxon>
        <taxon>Paenibacillaceae</taxon>
        <taxon>Paenibacillus</taxon>
    </lineage>
</organism>
<dbReference type="GO" id="GO:0006355">
    <property type="term" value="P:regulation of DNA-templated transcription"/>
    <property type="evidence" value="ECO:0007669"/>
    <property type="project" value="InterPro"/>
</dbReference>
<dbReference type="Pfam" id="PF00989">
    <property type="entry name" value="PAS"/>
    <property type="match status" value="2"/>
</dbReference>
<comment type="caution">
    <text evidence="14">The sequence shown here is derived from an EMBL/GenBank/DDBJ whole genome shotgun (WGS) entry which is preliminary data.</text>
</comment>
<feature type="transmembrane region" description="Helical" evidence="10">
    <location>
        <begin position="42"/>
        <end position="66"/>
    </location>
</feature>
<dbReference type="Pfam" id="PF00512">
    <property type="entry name" value="HisKA"/>
    <property type="match status" value="1"/>
</dbReference>
<dbReference type="InterPro" id="IPR001610">
    <property type="entry name" value="PAC"/>
</dbReference>
<keyword evidence="7" id="KW-0067">ATP-binding</keyword>
<dbReference type="InterPro" id="IPR000014">
    <property type="entry name" value="PAS"/>
</dbReference>
<dbReference type="NCBIfam" id="TIGR00229">
    <property type="entry name" value="sensory_box"/>
    <property type="match status" value="2"/>
</dbReference>
<feature type="transmembrane region" description="Helical" evidence="10">
    <location>
        <begin position="12"/>
        <end position="30"/>
    </location>
</feature>
<comment type="catalytic activity">
    <reaction evidence="1">
        <text>ATP + protein L-histidine = ADP + protein N-phospho-L-histidine.</text>
        <dbReference type="EC" id="2.7.13.3"/>
    </reaction>
</comment>
<evidence type="ECO:0000256" key="6">
    <source>
        <dbReference type="ARBA" id="ARBA00022777"/>
    </source>
</evidence>
<gene>
    <name evidence="14" type="ORF">FPZ49_00350</name>
</gene>
<dbReference type="PROSITE" id="PS50113">
    <property type="entry name" value="PAC"/>
    <property type="match status" value="2"/>
</dbReference>
<dbReference type="OrthoDB" id="9815750at2"/>
<evidence type="ECO:0000313" key="15">
    <source>
        <dbReference type="Proteomes" id="UP000317036"/>
    </source>
</evidence>
<dbReference type="EC" id="2.7.13.3" evidence="2"/>
<protein>
    <recommendedName>
        <fullName evidence="2">histidine kinase</fullName>
        <ecNumber evidence="2">2.7.13.3</ecNumber>
    </recommendedName>
</protein>
<keyword evidence="8" id="KW-0749">Sporulation</keyword>
<accession>A0A559KI30</accession>
<keyword evidence="3" id="KW-0597">Phosphoprotein</keyword>
<dbReference type="PANTHER" id="PTHR43065">
    <property type="entry name" value="SENSOR HISTIDINE KINASE"/>
    <property type="match status" value="1"/>
</dbReference>
<dbReference type="CDD" id="cd00082">
    <property type="entry name" value="HisKA"/>
    <property type="match status" value="1"/>
</dbReference>
<dbReference type="InterPro" id="IPR003661">
    <property type="entry name" value="HisK_dim/P_dom"/>
</dbReference>
<dbReference type="PROSITE" id="PS50109">
    <property type="entry name" value="HIS_KIN"/>
    <property type="match status" value="1"/>
</dbReference>
<dbReference type="GO" id="GO:0005524">
    <property type="term" value="F:ATP binding"/>
    <property type="evidence" value="ECO:0007669"/>
    <property type="project" value="UniProtKB-KW"/>
</dbReference>
<dbReference type="Gene3D" id="3.30.565.10">
    <property type="entry name" value="Histidine kinase-like ATPase, C-terminal domain"/>
    <property type="match status" value="1"/>
</dbReference>
<keyword evidence="10" id="KW-0812">Transmembrane</keyword>
<evidence type="ECO:0000313" key="14">
    <source>
        <dbReference type="EMBL" id="TVY11782.1"/>
    </source>
</evidence>
<proteinExistence type="predicted"/>
<evidence type="ECO:0000256" key="1">
    <source>
        <dbReference type="ARBA" id="ARBA00000085"/>
    </source>
</evidence>
<dbReference type="PROSITE" id="PS50112">
    <property type="entry name" value="PAS"/>
    <property type="match status" value="2"/>
</dbReference>
<dbReference type="InterPro" id="IPR035965">
    <property type="entry name" value="PAS-like_dom_sf"/>
</dbReference>
<dbReference type="SUPFAM" id="SSF55785">
    <property type="entry name" value="PYP-like sensor domain (PAS domain)"/>
    <property type="match status" value="2"/>
</dbReference>
<evidence type="ECO:0000259" key="13">
    <source>
        <dbReference type="PROSITE" id="PS50113"/>
    </source>
</evidence>
<dbReference type="SMART" id="SM00091">
    <property type="entry name" value="PAS"/>
    <property type="match status" value="2"/>
</dbReference>
<dbReference type="InterPro" id="IPR005467">
    <property type="entry name" value="His_kinase_dom"/>
</dbReference>
<feature type="domain" description="PAS" evidence="12">
    <location>
        <begin position="76"/>
        <end position="146"/>
    </location>
</feature>
<evidence type="ECO:0000256" key="4">
    <source>
        <dbReference type="ARBA" id="ARBA00022679"/>
    </source>
</evidence>
<dbReference type="SUPFAM" id="SSF47384">
    <property type="entry name" value="Homodimeric domain of signal transducing histidine kinase"/>
    <property type="match status" value="1"/>
</dbReference>
<reference evidence="14 15" key="1">
    <citation type="submission" date="2019-07" db="EMBL/GenBank/DDBJ databases">
        <authorList>
            <person name="Kim J."/>
        </authorList>
    </citation>
    <scope>NUCLEOTIDE SEQUENCE [LARGE SCALE GENOMIC DNA]</scope>
    <source>
        <strain evidence="14 15">JC52</strain>
    </source>
</reference>
<feature type="domain" description="PAC" evidence="13">
    <location>
        <begin position="150"/>
        <end position="200"/>
    </location>
</feature>
<dbReference type="FunFam" id="1.10.287.130:FF:000040">
    <property type="entry name" value="PAS domain-containing sensor histidine kinase"/>
    <property type="match status" value="1"/>
</dbReference>
<keyword evidence="10" id="KW-1133">Transmembrane helix</keyword>
<dbReference type="PRINTS" id="PR00344">
    <property type="entry name" value="BCTRLSENSOR"/>
</dbReference>
<evidence type="ECO:0000256" key="10">
    <source>
        <dbReference type="SAM" id="Phobius"/>
    </source>
</evidence>
<name>A0A559KI30_9BACL</name>
<dbReference type="EMBL" id="VNJI01000001">
    <property type="protein sequence ID" value="TVY11782.1"/>
    <property type="molecule type" value="Genomic_DNA"/>
</dbReference>
<evidence type="ECO:0000259" key="11">
    <source>
        <dbReference type="PROSITE" id="PS50109"/>
    </source>
</evidence>
<dbReference type="SMART" id="SM00388">
    <property type="entry name" value="HisKA"/>
    <property type="match status" value="1"/>
</dbReference>
<sequence>MRMHTRSQWLSTPLRVSLVYVLAGGLWVVLSDQLISLLNLSSAITIHSTKGLFYVLVTSVLFYFWLKRLKKALTESEERYRILVEHLPEPIVVHSEGKVVYINPAGASVFGAQHPEDMIGRSIIDFVHPDNLEWAREKLRLLIQTGKPSNTYEQSYLRIDGQMIDVEARAVPITYLGKPAVQLLCKDITERKRAQRRLEESEQSYKSLVEHNPDAILSLDLNGQMLGINSAAERITGYSKEELQRQSFLRFIHGTDREKALYQFEQAAGGVSNNIEVTLTHKQGESVIVNLKMVPIIVDGKIEGVFGIAKDITEHKRTAELLLKSEKLSIVGQLAAGVAHEIRNPLTSLKGFVQLLQMKTGGFREYFEIMLSELDRINCIVSEFMVIAKPQVVQFEIKDLRKILQDVIALLDTQAILNNVQIHSEIDEDIPLIHCEENQLKQVFINILKNAIEAMPEGGDVVVQMKADEGSIDIRFVDQGCGISEERLALLGEPFYTTKEKGTGLGLMVSHKIIEGHQGKLQVQSQIDVGTTVHLHLPILQPHSLHPSKPVAT</sequence>
<dbReference type="Gene3D" id="3.30.450.20">
    <property type="entry name" value="PAS domain"/>
    <property type="match status" value="2"/>
</dbReference>
<dbReference type="Proteomes" id="UP000317036">
    <property type="component" value="Unassembled WGS sequence"/>
</dbReference>
<dbReference type="InterPro" id="IPR036097">
    <property type="entry name" value="HisK_dim/P_sf"/>
</dbReference>
<evidence type="ECO:0000256" key="5">
    <source>
        <dbReference type="ARBA" id="ARBA00022741"/>
    </source>
</evidence>
<dbReference type="GO" id="GO:0030435">
    <property type="term" value="P:sporulation resulting in formation of a cellular spore"/>
    <property type="evidence" value="ECO:0007669"/>
    <property type="project" value="UniProtKB-KW"/>
</dbReference>
<keyword evidence="15" id="KW-1185">Reference proteome</keyword>
<dbReference type="SUPFAM" id="SSF55874">
    <property type="entry name" value="ATPase domain of HSP90 chaperone/DNA topoisomerase II/histidine kinase"/>
    <property type="match status" value="1"/>
</dbReference>
<keyword evidence="6" id="KW-0418">Kinase</keyword>
<evidence type="ECO:0000256" key="3">
    <source>
        <dbReference type="ARBA" id="ARBA00022553"/>
    </source>
</evidence>
<dbReference type="CDD" id="cd00130">
    <property type="entry name" value="PAS"/>
    <property type="match status" value="2"/>
</dbReference>
<evidence type="ECO:0000256" key="7">
    <source>
        <dbReference type="ARBA" id="ARBA00022840"/>
    </source>
</evidence>
<dbReference type="AlphaFoldDB" id="A0A559KI30"/>
<dbReference type="InterPro" id="IPR000700">
    <property type="entry name" value="PAS-assoc_C"/>
</dbReference>
<dbReference type="SMART" id="SM00086">
    <property type="entry name" value="PAC"/>
    <property type="match status" value="2"/>
</dbReference>
<evidence type="ECO:0000256" key="9">
    <source>
        <dbReference type="ARBA" id="ARBA00023012"/>
    </source>
</evidence>
<evidence type="ECO:0000256" key="2">
    <source>
        <dbReference type="ARBA" id="ARBA00012438"/>
    </source>
</evidence>
<feature type="domain" description="PAS" evidence="12">
    <location>
        <begin position="201"/>
        <end position="271"/>
    </location>
</feature>
<feature type="domain" description="PAC" evidence="13">
    <location>
        <begin position="273"/>
        <end position="324"/>
    </location>
</feature>
<dbReference type="InterPro" id="IPR004358">
    <property type="entry name" value="Sig_transdc_His_kin-like_C"/>
</dbReference>
<keyword evidence="5" id="KW-0547">Nucleotide-binding</keyword>
<dbReference type="InterPro" id="IPR036890">
    <property type="entry name" value="HATPase_C_sf"/>
</dbReference>
<keyword evidence="9" id="KW-0902">Two-component regulatory system</keyword>
<dbReference type="GO" id="GO:0000155">
    <property type="term" value="F:phosphorelay sensor kinase activity"/>
    <property type="evidence" value="ECO:0007669"/>
    <property type="project" value="InterPro"/>
</dbReference>
<evidence type="ECO:0000256" key="8">
    <source>
        <dbReference type="ARBA" id="ARBA00022969"/>
    </source>
</evidence>